<evidence type="ECO:0000256" key="1">
    <source>
        <dbReference type="SAM" id="MobiDB-lite"/>
    </source>
</evidence>
<evidence type="ECO:0000313" key="3">
    <source>
        <dbReference type="Proteomes" id="UP000737171"/>
    </source>
</evidence>
<feature type="region of interest" description="Disordered" evidence="1">
    <location>
        <begin position="1"/>
        <end position="65"/>
    </location>
</feature>
<keyword evidence="3" id="KW-1185">Reference proteome</keyword>
<sequence>MSRKPTRPTDAPAQPPLQSPMPRSEILDDEEPELRSERDIPSEEGSTERAGAAQRRSAPARRGKR</sequence>
<organism evidence="2 3">
    <name type="scientific">Pseudaquabacterium terrae</name>
    <dbReference type="NCBI Taxonomy" id="2732868"/>
    <lineage>
        <taxon>Bacteria</taxon>
        <taxon>Pseudomonadati</taxon>
        <taxon>Pseudomonadota</taxon>
        <taxon>Betaproteobacteria</taxon>
        <taxon>Burkholderiales</taxon>
        <taxon>Sphaerotilaceae</taxon>
        <taxon>Pseudaquabacterium</taxon>
    </lineage>
</organism>
<reference evidence="2 3" key="1">
    <citation type="submission" date="2020-05" db="EMBL/GenBank/DDBJ databases">
        <title>Aquincola sp. isolate from soil.</title>
        <authorList>
            <person name="Han J."/>
            <person name="Kim D.-U."/>
        </authorList>
    </citation>
    <scope>NUCLEOTIDE SEQUENCE [LARGE SCALE GENOMIC DNA]</scope>
    <source>
        <strain evidence="2 3">S2</strain>
    </source>
</reference>
<dbReference type="Proteomes" id="UP000737171">
    <property type="component" value="Unassembled WGS sequence"/>
</dbReference>
<dbReference type="EMBL" id="JABRWJ010000001">
    <property type="protein sequence ID" value="NRF65526.1"/>
    <property type="molecule type" value="Genomic_DNA"/>
</dbReference>
<accession>A0ABX2E9A3</accession>
<name>A0ABX2E9A3_9BURK</name>
<proteinExistence type="predicted"/>
<comment type="caution">
    <text evidence="2">The sequence shown here is derived from an EMBL/GenBank/DDBJ whole genome shotgun (WGS) entry which is preliminary data.</text>
</comment>
<evidence type="ECO:0000313" key="2">
    <source>
        <dbReference type="EMBL" id="NRF65526.1"/>
    </source>
</evidence>
<dbReference type="RefSeq" id="WP_173119649.1">
    <property type="nucleotide sequence ID" value="NZ_JABRWJ010000001.1"/>
</dbReference>
<protein>
    <submittedName>
        <fullName evidence="2">Uncharacterized protein</fullName>
    </submittedName>
</protein>
<gene>
    <name evidence="2" type="ORF">HLB44_00880</name>
</gene>